<evidence type="ECO:0000313" key="7">
    <source>
        <dbReference type="Proteomes" id="UP001500622"/>
    </source>
</evidence>
<dbReference type="PROSITE" id="PS51462">
    <property type="entry name" value="NUDIX"/>
    <property type="match status" value="1"/>
</dbReference>
<feature type="region of interest" description="Disordered" evidence="4">
    <location>
        <begin position="1"/>
        <end position="23"/>
    </location>
</feature>
<dbReference type="RefSeq" id="WP_345218868.1">
    <property type="nucleotide sequence ID" value="NZ_BAABGN010000013.1"/>
</dbReference>
<comment type="cofactor">
    <cofactor evidence="1">
        <name>Mg(2+)</name>
        <dbReference type="ChEBI" id="CHEBI:18420"/>
    </cofactor>
</comment>
<keyword evidence="3" id="KW-0460">Magnesium</keyword>
<sequence>MTEEHGAGSDPGTTSLGPDWSVGPDGVRHRRAARVILLDDVGRVLLVRGHDSDQPERSWWFTVGGGIDPGESEVDAALRELREEAGIALAPDDLVGPVVTRAGIFEFVAETCRQDEVFFLARVPAGHEPSRAGWTEIERNVLDELRWLSTAELRAQPLEFFPTALADVVDSLVDGWDGTVRHLGTEHDDGDEHERGTSGVRGAGDIRCPEPPDPEEIGA</sequence>
<dbReference type="PROSITE" id="PS00893">
    <property type="entry name" value="NUDIX_BOX"/>
    <property type="match status" value="1"/>
</dbReference>
<evidence type="ECO:0000313" key="6">
    <source>
        <dbReference type="EMBL" id="GAA4433375.1"/>
    </source>
</evidence>
<organism evidence="6 7">
    <name type="scientific">Georgenia halophila</name>
    <dbReference type="NCBI Taxonomy" id="620889"/>
    <lineage>
        <taxon>Bacteria</taxon>
        <taxon>Bacillati</taxon>
        <taxon>Actinomycetota</taxon>
        <taxon>Actinomycetes</taxon>
        <taxon>Micrococcales</taxon>
        <taxon>Bogoriellaceae</taxon>
        <taxon>Georgenia</taxon>
    </lineage>
</organism>
<proteinExistence type="predicted"/>
<feature type="region of interest" description="Disordered" evidence="4">
    <location>
        <begin position="183"/>
        <end position="219"/>
    </location>
</feature>
<evidence type="ECO:0000256" key="2">
    <source>
        <dbReference type="ARBA" id="ARBA00022801"/>
    </source>
</evidence>
<dbReference type="Pfam" id="PF00293">
    <property type="entry name" value="NUDIX"/>
    <property type="match status" value="1"/>
</dbReference>
<dbReference type="InterPro" id="IPR000086">
    <property type="entry name" value="NUDIX_hydrolase_dom"/>
</dbReference>
<accession>A0ABP8LPM4</accession>
<dbReference type="PANTHER" id="PTHR43046:SF12">
    <property type="entry name" value="GDP-MANNOSE MANNOSYL HYDROLASE"/>
    <property type="match status" value="1"/>
</dbReference>
<evidence type="ECO:0000256" key="1">
    <source>
        <dbReference type="ARBA" id="ARBA00001946"/>
    </source>
</evidence>
<reference evidence="7" key="1">
    <citation type="journal article" date="2019" name="Int. J. Syst. Evol. Microbiol.">
        <title>The Global Catalogue of Microorganisms (GCM) 10K type strain sequencing project: providing services to taxonomists for standard genome sequencing and annotation.</title>
        <authorList>
            <consortium name="The Broad Institute Genomics Platform"/>
            <consortium name="The Broad Institute Genome Sequencing Center for Infectious Disease"/>
            <person name="Wu L."/>
            <person name="Ma J."/>
        </authorList>
    </citation>
    <scope>NUCLEOTIDE SEQUENCE [LARGE SCALE GENOMIC DNA]</scope>
    <source>
        <strain evidence="7">JCM 17810</strain>
    </source>
</reference>
<dbReference type="CDD" id="cd04685">
    <property type="entry name" value="NUDIX_Hydrolase"/>
    <property type="match status" value="1"/>
</dbReference>
<dbReference type="SUPFAM" id="SSF55811">
    <property type="entry name" value="Nudix"/>
    <property type="match status" value="1"/>
</dbReference>
<dbReference type="PANTHER" id="PTHR43046">
    <property type="entry name" value="GDP-MANNOSE MANNOSYL HYDROLASE"/>
    <property type="match status" value="1"/>
</dbReference>
<feature type="domain" description="Nudix hydrolase" evidence="5">
    <location>
        <begin position="28"/>
        <end position="171"/>
    </location>
</feature>
<keyword evidence="2" id="KW-0378">Hydrolase</keyword>
<keyword evidence="7" id="KW-1185">Reference proteome</keyword>
<dbReference type="Proteomes" id="UP001500622">
    <property type="component" value="Unassembled WGS sequence"/>
</dbReference>
<protein>
    <recommendedName>
        <fullName evidence="5">Nudix hydrolase domain-containing protein</fullName>
    </recommendedName>
</protein>
<evidence type="ECO:0000259" key="5">
    <source>
        <dbReference type="PROSITE" id="PS51462"/>
    </source>
</evidence>
<name>A0ABP8LPM4_9MICO</name>
<dbReference type="Gene3D" id="3.90.79.10">
    <property type="entry name" value="Nucleoside Triphosphate Pyrophosphohydrolase"/>
    <property type="match status" value="1"/>
</dbReference>
<comment type="caution">
    <text evidence="6">The sequence shown here is derived from an EMBL/GenBank/DDBJ whole genome shotgun (WGS) entry which is preliminary data.</text>
</comment>
<dbReference type="InterPro" id="IPR015797">
    <property type="entry name" value="NUDIX_hydrolase-like_dom_sf"/>
</dbReference>
<gene>
    <name evidence="6" type="ORF">GCM10023169_40270</name>
</gene>
<evidence type="ECO:0000256" key="3">
    <source>
        <dbReference type="ARBA" id="ARBA00022842"/>
    </source>
</evidence>
<feature type="compositionally biased region" description="Basic and acidic residues" evidence="4">
    <location>
        <begin position="183"/>
        <end position="196"/>
    </location>
</feature>
<evidence type="ECO:0000256" key="4">
    <source>
        <dbReference type="SAM" id="MobiDB-lite"/>
    </source>
</evidence>
<dbReference type="InterPro" id="IPR020084">
    <property type="entry name" value="NUDIX_hydrolase_CS"/>
</dbReference>
<dbReference type="EMBL" id="BAABGN010000013">
    <property type="protein sequence ID" value="GAA4433375.1"/>
    <property type="molecule type" value="Genomic_DNA"/>
</dbReference>